<dbReference type="PANTHER" id="PTHR32308">
    <property type="entry name" value="LYASE BETA SUBUNIT, PUTATIVE (AFU_ORTHOLOGUE AFUA_4G13030)-RELATED"/>
    <property type="match status" value="1"/>
</dbReference>
<evidence type="ECO:0000313" key="7">
    <source>
        <dbReference type="Proteomes" id="UP001176468"/>
    </source>
</evidence>
<keyword evidence="4" id="KW-0460">Magnesium</keyword>
<dbReference type="SUPFAM" id="SSF51621">
    <property type="entry name" value="Phosphoenolpyruvate/pyruvate domain"/>
    <property type="match status" value="1"/>
</dbReference>
<dbReference type="EMBL" id="JAUQSZ010000007">
    <property type="protein sequence ID" value="MDO7843066.1"/>
    <property type="molecule type" value="Genomic_DNA"/>
</dbReference>
<accession>A0ABT9A243</accession>
<reference evidence="6" key="1">
    <citation type="submission" date="2023-07" db="EMBL/GenBank/DDBJ databases">
        <authorList>
            <person name="Kim M.K."/>
        </authorList>
    </citation>
    <scope>NUCLEOTIDE SEQUENCE</scope>
    <source>
        <strain evidence="6">CA1-15</strain>
    </source>
</reference>
<evidence type="ECO:0000256" key="1">
    <source>
        <dbReference type="ARBA" id="ARBA00001946"/>
    </source>
</evidence>
<dbReference type="Proteomes" id="UP001176468">
    <property type="component" value="Unassembled WGS sequence"/>
</dbReference>
<keyword evidence="7" id="KW-1185">Reference proteome</keyword>
<organism evidence="6 7">
    <name type="scientific">Sphingomonas immobilis</name>
    <dbReference type="NCBI Taxonomy" id="3063997"/>
    <lineage>
        <taxon>Bacteria</taxon>
        <taxon>Pseudomonadati</taxon>
        <taxon>Pseudomonadota</taxon>
        <taxon>Alphaproteobacteria</taxon>
        <taxon>Sphingomonadales</taxon>
        <taxon>Sphingomonadaceae</taxon>
        <taxon>Sphingomonas</taxon>
    </lineage>
</organism>
<comment type="similarity">
    <text evidence="2">Belongs to the HpcH/HpaI aldolase family.</text>
</comment>
<dbReference type="InterPro" id="IPR015813">
    <property type="entry name" value="Pyrv/PenolPyrv_kinase-like_dom"/>
</dbReference>
<sequence length="281" mass="29762">MTTTIRPRRSMLYIPGDKARALEKARGLACDAIIFDLEDAVSPENKGLARETIAQAVAAGGYGECELILRVGGDAVAEDFALANTLAIHGILLPKVERPETVIAVAAKTNHPIWCMIETPMGVLRAAEIAGASDRLAGFVAGTNDLAKELRARHTPDRTPLLTSLSLMLLAARAYGLAAIDGVHLDLDDLAGLEDVCRQGVALGFDGKSLVHPNSIEIANRAFAPQPAEIERARAMVAAWEEARAQGLGVARIGGAMVEQLHVDEATRLLALAEAIARRAA</sequence>
<dbReference type="Pfam" id="PF03328">
    <property type="entry name" value="HpcH_HpaI"/>
    <property type="match status" value="1"/>
</dbReference>
<dbReference type="InterPro" id="IPR040442">
    <property type="entry name" value="Pyrv_kinase-like_dom_sf"/>
</dbReference>
<protein>
    <submittedName>
        <fullName evidence="6">CoA ester lyase</fullName>
    </submittedName>
</protein>
<comment type="caution">
    <text evidence="6">The sequence shown here is derived from an EMBL/GenBank/DDBJ whole genome shotgun (WGS) entry which is preliminary data.</text>
</comment>
<dbReference type="PANTHER" id="PTHR32308:SF10">
    <property type="entry name" value="CITRATE LYASE SUBUNIT BETA"/>
    <property type="match status" value="1"/>
</dbReference>
<evidence type="ECO:0000256" key="4">
    <source>
        <dbReference type="ARBA" id="ARBA00022842"/>
    </source>
</evidence>
<feature type="domain" description="HpcH/HpaI aldolase/citrate lyase" evidence="5">
    <location>
        <begin position="9"/>
        <end position="213"/>
    </location>
</feature>
<dbReference type="Gene3D" id="3.20.20.60">
    <property type="entry name" value="Phosphoenolpyruvate-binding domains"/>
    <property type="match status" value="1"/>
</dbReference>
<evidence type="ECO:0000313" key="6">
    <source>
        <dbReference type="EMBL" id="MDO7843066.1"/>
    </source>
</evidence>
<keyword evidence="6" id="KW-0456">Lyase</keyword>
<dbReference type="InterPro" id="IPR011206">
    <property type="entry name" value="Citrate_lyase_beta/mcl1/mcl2"/>
</dbReference>
<evidence type="ECO:0000256" key="3">
    <source>
        <dbReference type="ARBA" id="ARBA00022723"/>
    </source>
</evidence>
<evidence type="ECO:0000259" key="5">
    <source>
        <dbReference type="Pfam" id="PF03328"/>
    </source>
</evidence>
<evidence type="ECO:0000256" key="2">
    <source>
        <dbReference type="ARBA" id="ARBA00005568"/>
    </source>
</evidence>
<proteinExistence type="inferred from homology"/>
<name>A0ABT9A243_9SPHN</name>
<dbReference type="InterPro" id="IPR005000">
    <property type="entry name" value="Aldolase/citrate-lyase_domain"/>
</dbReference>
<keyword evidence="3" id="KW-0479">Metal-binding</keyword>
<dbReference type="PIRSF" id="PIRSF015582">
    <property type="entry name" value="Cit_lyase_B"/>
    <property type="match status" value="1"/>
</dbReference>
<dbReference type="GO" id="GO:0016829">
    <property type="term" value="F:lyase activity"/>
    <property type="evidence" value="ECO:0007669"/>
    <property type="project" value="UniProtKB-KW"/>
</dbReference>
<dbReference type="RefSeq" id="WP_304561517.1">
    <property type="nucleotide sequence ID" value="NZ_JAUQSZ010000007.1"/>
</dbReference>
<comment type="cofactor">
    <cofactor evidence="1">
        <name>Mg(2+)</name>
        <dbReference type="ChEBI" id="CHEBI:18420"/>
    </cofactor>
</comment>
<gene>
    <name evidence="6" type="ORF">Q5H94_12090</name>
</gene>